<dbReference type="SMART" id="SM00530">
    <property type="entry name" value="HTH_XRE"/>
    <property type="match status" value="1"/>
</dbReference>
<dbReference type="InterPro" id="IPR010982">
    <property type="entry name" value="Lambda_DNA-bd_dom_sf"/>
</dbReference>
<dbReference type="EMBL" id="JAPHNL010000233">
    <property type="protein sequence ID" value="MCX3061725.1"/>
    <property type="molecule type" value="Genomic_DNA"/>
</dbReference>
<dbReference type="InterPro" id="IPR012349">
    <property type="entry name" value="Split_barrel_FMN-bd"/>
</dbReference>
<proteinExistence type="predicted"/>
<evidence type="ECO:0000313" key="3">
    <source>
        <dbReference type="EMBL" id="MCX3061725.1"/>
    </source>
</evidence>
<feature type="region of interest" description="Disordered" evidence="1">
    <location>
        <begin position="231"/>
        <end position="255"/>
    </location>
</feature>
<evidence type="ECO:0000256" key="1">
    <source>
        <dbReference type="SAM" id="MobiDB-lite"/>
    </source>
</evidence>
<dbReference type="SUPFAM" id="SSF47413">
    <property type="entry name" value="lambda repressor-like DNA-binding domains"/>
    <property type="match status" value="1"/>
</dbReference>
<dbReference type="SUPFAM" id="SSF50475">
    <property type="entry name" value="FMN-binding split barrel"/>
    <property type="match status" value="1"/>
</dbReference>
<dbReference type="Gene3D" id="2.30.110.10">
    <property type="entry name" value="Electron Transport, Fmn-binding Protein, Chain A"/>
    <property type="match status" value="1"/>
</dbReference>
<comment type="caution">
    <text evidence="3">The sequence shown here is derived from an EMBL/GenBank/DDBJ whole genome shotgun (WGS) entry which is preliminary data.</text>
</comment>
<dbReference type="Gene3D" id="1.10.260.40">
    <property type="entry name" value="lambda repressor-like DNA-binding domains"/>
    <property type="match status" value="1"/>
</dbReference>
<gene>
    <name evidence="3" type="ORF">OFY01_18540</name>
</gene>
<dbReference type="Pfam" id="PF12900">
    <property type="entry name" value="Pyridox_ox_2"/>
    <property type="match status" value="1"/>
</dbReference>
<dbReference type="CDD" id="cd00093">
    <property type="entry name" value="HTH_XRE"/>
    <property type="match status" value="1"/>
</dbReference>
<keyword evidence="4" id="KW-1185">Reference proteome</keyword>
<organism evidence="3 4">
    <name type="scientific">Streptomyces beihaiensis</name>
    <dbReference type="NCBI Taxonomy" id="2984495"/>
    <lineage>
        <taxon>Bacteria</taxon>
        <taxon>Bacillati</taxon>
        <taxon>Actinomycetota</taxon>
        <taxon>Actinomycetes</taxon>
        <taxon>Kitasatosporales</taxon>
        <taxon>Streptomycetaceae</taxon>
        <taxon>Streptomyces</taxon>
    </lineage>
</organism>
<dbReference type="PROSITE" id="PS50943">
    <property type="entry name" value="HTH_CROC1"/>
    <property type="match status" value="1"/>
</dbReference>
<dbReference type="Proteomes" id="UP001163064">
    <property type="component" value="Unassembled WGS sequence"/>
</dbReference>
<dbReference type="Pfam" id="PF13560">
    <property type="entry name" value="HTH_31"/>
    <property type="match status" value="1"/>
</dbReference>
<feature type="domain" description="HTH cro/C1-type" evidence="2">
    <location>
        <begin position="33"/>
        <end position="88"/>
    </location>
</feature>
<protein>
    <submittedName>
        <fullName evidence="3">Pyridoxamine 5'-phosphate oxidase family protein</fullName>
    </submittedName>
</protein>
<dbReference type="InterPro" id="IPR001387">
    <property type="entry name" value="Cro/C1-type_HTH"/>
</dbReference>
<reference evidence="3" key="1">
    <citation type="submission" date="2022-10" db="EMBL/GenBank/DDBJ databases">
        <title>Streptomyces beihaiensis sp. nov., a chitin degrading actinobacterium, isolated from shrimp pond soil.</title>
        <authorList>
            <person name="Xie J."/>
            <person name="Shen N."/>
        </authorList>
    </citation>
    <scope>NUCLEOTIDE SEQUENCE</scope>
    <source>
        <strain evidence="3">GXMU-J5</strain>
    </source>
</reference>
<accession>A0ABT3TY24</accession>
<evidence type="ECO:0000259" key="2">
    <source>
        <dbReference type="PROSITE" id="PS50943"/>
    </source>
</evidence>
<feature type="region of interest" description="Disordered" evidence="1">
    <location>
        <begin position="1"/>
        <end position="30"/>
    </location>
</feature>
<name>A0ABT3TY24_9ACTN</name>
<evidence type="ECO:0000313" key="4">
    <source>
        <dbReference type="Proteomes" id="UP001163064"/>
    </source>
</evidence>
<sequence>MRAVPTRTAQDAATQEPRAQSARRPPGDLGRRLTARRLQLGLTRREVAVRAGMATSYLRYLEECSAAAPGSGPLIRLAEALEIPYTSLTGSAVDEPPGTGRAAREPRFTELSPAECRSLLGTHGVGRIALDVADGPVAVPVNYTVIDGDIVFRTARDATPSLAQGHPVAFEVDRVDDAFGQGWSVLVRGRASTVTDPAEQQRLAEQEFSAPWADGARDVWMRIAPREITGRRIVAEGPGDVRPPDDARTRPSQSS</sequence>
<dbReference type="InterPro" id="IPR024747">
    <property type="entry name" value="Pyridox_Oxase-rel"/>
</dbReference>